<dbReference type="InterPro" id="IPR012340">
    <property type="entry name" value="NA-bd_OB-fold"/>
</dbReference>
<reference evidence="21" key="2">
    <citation type="submission" date="2025-08" db="UniProtKB">
        <authorList>
            <consortium name="Ensembl"/>
        </authorList>
    </citation>
    <scope>IDENTIFICATION</scope>
</reference>
<dbReference type="FunFam" id="2.40.50.140:FF:000125">
    <property type="entry name" value="exosome complex exonuclease RRP44 isoform X1"/>
    <property type="match status" value="1"/>
</dbReference>
<keyword evidence="10" id="KW-0460">Magnesium</keyword>
<keyword evidence="12" id="KW-0007">Acetylation</keyword>
<sequence length="915" mass="103382">MLKSKTFVKKTRSGGVMKIVREHYLRDDIWCGSEACTECKQESTVLQKDTCIESSLCSYPHYLIPDTNVVLHQVKRYRFVLTLFKNTFIEREPGESANDRNDRAIRMAAKWYSQHLKTSESNPDGLKVVLLTNDQGNKQKAEESGLLVHKCEEYIKSLIANPELVDRLALSSDDKNEITSNKVLFPEHLPLSKIQAGIKSGSFLQGTFRASRDNYLEATVFVQGEGEDTTEVLIQGLQNLNRAVHQDVVALQLLPQNQWVAPSSVVLQDEGAAKDDNVEEEEEEKVVRWTLTAVLQKTPARKPTGKIVGIIKRNWRPFCGMLNVSQIKESTRHLFTPADRRIPRIRIETRQASTLAGQRIMVAIDGWPKDSRYPNGHFVRSLGSAGEKETEQEVLLLEHDVPHQAFSQAVLSFLPKMPWAITPEDMVKRQDLRQLTVCSVDPPGCTDIDDALHCRELENGNLEVGVHIADVSHFIRPGNALDKEAANRGTTVYLCGKRIDMVPELLSSNLCSLRSNVDRLAFSCIWEMNHEAEILKTQFTKSVINSKSSMTYAEAQMRIDDTTKNDDITKSLRGLNKLAKILKRQRIQKGALTLSSLEVRFHMDSETHDPIDLQTKELMETNSMVEEFMLLANISVAQKIYDEFSECALLRKHPAPPPSNYDILLKAAKSKEVEIHTDSAKALADSLDVARVDGFPYFNTLLRILATRCMMQAVYFCSGMDSDFHHYGLASPIYTHFTSPIRRYADIIVHRLLAVAIGADGTYPDLMDKHKQSALCNNLNYRHKMAQYAQRASVAFHTQLFFKSRGILNEEGFVLFVRKNAIIVLIPKFGLEGTVFFDPKDKTAPSLVFDEEGPTLKVEEHTFHIFDKVKVTISLDDSNIQHQKIRMALTDPVIPGVSVPVPDTEPQTKKPRLDR</sequence>
<keyword evidence="9" id="KW-0269">Exonuclease</keyword>
<dbReference type="Proteomes" id="UP000265040">
    <property type="component" value="Chromosome 15"/>
</dbReference>
<reference evidence="21" key="3">
    <citation type="submission" date="2025-09" db="UniProtKB">
        <authorList>
            <consortium name="Ensembl"/>
        </authorList>
    </citation>
    <scope>IDENTIFICATION</scope>
</reference>
<evidence type="ECO:0000256" key="5">
    <source>
        <dbReference type="ARBA" id="ARBA00022553"/>
    </source>
</evidence>
<evidence type="ECO:0000256" key="6">
    <source>
        <dbReference type="ARBA" id="ARBA00022722"/>
    </source>
</evidence>
<protein>
    <recommendedName>
        <fullName evidence="16">Exosome complex exonuclease RRP44</fullName>
    </recommendedName>
    <alternativeName>
        <fullName evidence="17">Protein DIS3 homolog</fullName>
    </alternativeName>
    <alternativeName>
        <fullName evidence="18">Ribosomal RNA-processing protein 44</fullName>
    </alternativeName>
</protein>
<dbReference type="CDD" id="cd09862">
    <property type="entry name" value="PIN_Rrp44-like"/>
    <property type="match status" value="1"/>
</dbReference>
<dbReference type="InterPro" id="IPR033771">
    <property type="entry name" value="Rrp44_CSD1"/>
</dbReference>
<evidence type="ECO:0000256" key="8">
    <source>
        <dbReference type="ARBA" id="ARBA00022835"/>
    </source>
</evidence>
<dbReference type="PANTHER" id="PTHR23355:SF35">
    <property type="entry name" value="EXOSOME COMPLEX EXONUCLEASE RRP44"/>
    <property type="match status" value="1"/>
</dbReference>
<dbReference type="GO" id="GO:0016075">
    <property type="term" value="P:rRNA catabolic process"/>
    <property type="evidence" value="ECO:0007669"/>
    <property type="project" value="TreeGrafter"/>
</dbReference>
<dbReference type="GO" id="GO:0071031">
    <property type="term" value="P:nuclear mRNA surveillance of mRNA 3'-end processing"/>
    <property type="evidence" value="ECO:0007669"/>
    <property type="project" value="TreeGrafter"/>
</dbReference>
<evidence type="ECO:0000256" key="14">
    <source>
        <dbReference type="ARBA" id="ARBA00023242"/>
    </source>
</evidence>
<dbReference type="FunFam" id="2.40.50.700:FF:000001">
    <property type="entry name" value="Exosome complex exonuclease exoribonuclease (Rrp44)"/>
    <property type="match status" value="1"/>
</dbReference>
<dbReference type="GO" id="GO:0000175">
    <property type="term" value="F:3'-5'-RNA exonuclease activity"/>
    <property type="evidence" value="ECO:0007669"/>
    <property type="project" value="TreeGrafter"/>
</dbReference>
<evidence type="ECO:0000259" key="20">
    <source>
        <dbReference type="SMART" id="SM00955"/>
    </source>
</evidence>
<dbReference type="GO" id="GO:0000177">
    <property type="term" value="C:cytoplasmic exosome (RNase complex)"/>
    <property type="evidence" value="ECO:0007669"/>
    <property type="project" value="TreeGrafter"/>
</dbReference>
<evidence type="ECO:0000256" key="10">
    <source>
        <dbReference type="ARBA" id="ARBA00022842"/>
    </source>
</evidence>
<dbReference type="Gene3D" id="3.40.50.1010">
    <property type="entry name" value="5'-nuclease"/>
    <property type="match status" value="2"/>
</dbReference>
<evidence type="ECO:0000256" key="19">
    <source>
        <dbReference type="RuleBase" id="RU003901"/>
    </source>
</evidence>
<evidence type="ECO:0000256" key="13">
    <source>
        <dbReference type="ARBA" id="ARBA00023211"/>
    </source>
</evidence>
<dbReference type="Pfam" id="PF17849">
    <property type="entry name" value="OB_Dis3"/>
    <property type="match status" value="1"/>
</dbReference>
<dbReference type="Pfam" id="PF00773">
    <property type="entry name" value="RNB"/>
    <property type="match status" value="1"/>
</dbReference>
<keyword evidence="13" id="KW-0464">Manganese</keyword>
<dbReference type="Pfam" id="PF17215">
    <property type="entry name" value="Rrp44_S1"/>
    <property type="match status" value="1"/>
</dbReference>
<evidence type="ECO:0000256" key="4">
    <source>
        <dbReference type="ARBA" id="ARBA00022552"/>
    </source>
</evidence>
<dbReference type="InterPro" id="IPR033770">
    <property type="entry name" value="RRP44_S1"/>
</dbReference>
<dbReference type="Pfam" id="PF17216">
    <property type="entry name" value="Rrp44_CSD1"/>
    <property type="match status" value="1"/>
</dbReference>
<dbReference type="Gene3D" id="2.40.50.700">
    <property type="match status" value="1"/>
</dbReference>
<keyword evidence="8" id="KW-0271">Exosome</keyword>
<accession>A0A7N6BX00</accession>
<name>A0A7N6BX00_ANATE</name>
<dbReference type="InterPro" id="IPR001900">
    <property type="entry name" value="RNase_II/R"/>
</dbReference>
<keyword evidence="6" id="KW-0540">Nuclease</keyword>
<dbReference type="SMART" id="SM00955">
    <property type="entry name" value="RNB"/>
    <property type="match status" value="1"/>
</dbReference>
<evidence type="ECO:0000256" key="15">
    <source>
        <dbReference type="ARBA" id="ARBA00065106"/>
    </source>
</evidence>
<evidence type="ECO:0000256" key="11">
    <source>
        <dbReference type="ARBA" id="ARBA00022884"/>
    </source>
</evidence>
<evidence type="ECO:0000256" key="17">
    <source>
        <dbReference type="ARBA" id="ARBA00077221"/>
    </source>
</evidence>
<reference evidence="21" key="1">
    <citation type="submission" date="2021-04" db="EMBL/GenBank/DDBJ databases">
        <authorList>
            <consortium name="Wellcome Sanger Institute Data Sharing"/>
        </authorList>
    </citation>
    <scope>NUCLEOTIDE SEQUENCE [LARGE SCALE GENOMIC DNA]</scope>
</reference>
<evidence type="ECO:0000256" key="3">
    <source>
        <dbReference type="ARBA" id="ARBA00005785"/>
    </source>
</evidence>
<evidence type="ECO:0000313" key="22">
    <source>
        <dbReference type="Proteomes" id="UP000265040"/>
    </source>
</evidence>
<dbReference type="SUPFAM" id="SSF50249">
    <property type="entry name" value="Nucleic acid-binding proteins"/>
    <property type="match status" value="4"/>
</dbReference>
<dbReference type="GO" id="GO:0000176">
    <property type="term" value="C:nuclear exosome (RNase complex)"/>
    <property type="evidence" value="ECO:0007669"/>
    <property type="project" value="UniProtKB-ARBA"/>
</dbReference>
<comment type="subunit">
    <text evidence="15">Component of the RNA exosome complex; within the complex interacts with EXOSC4, EXOSC7 and EXOSC9 of the exosome core complex (Exo-9). The catalytically inactive RNA exosome core complex (Exo-9) associates with the catalytic subunit EXOSC10/RRP6. Exo-9 may associate with DIS3 to form the nucleolar exosome complex, or DIS3L to form the cytoplasmic exosome complex. Exo-9 is formed by a hexameric base ring consisting of the heterodimers EXOSC4-EXOSC9, EXOSC5-EXOSC8 and EXOSC6-EXOSC7, and a cap ring consisting of EXOSC1, EXOSC2 and EXOSC3; DIS3 associates with the base ring of Exo-9. The RNA exosome complex associates with cofactors C1D/RRP47, MPHOSPH6/MPP6 and MTREX/MTR4. Interacts with DHX34; the interaction is RNA-independent.</text>
</comment>
<dbReference type="InterPro" id="IPR050180">
    <property type="entry name" value="RNR_Ribonuclease"/>
</dbReference>
<dbReference type="InterPro" id="IPR022966">
    <property type="entry name" value="RNase_II/R_CS"/>
</dbReference>
<evidence type="ECO:0000256" key="9">
    <source>
        <dbReference type="ARBA" id="ARBA00022839"/>
    </source>
</evidence>
<feature type="domain" description="RNB" evidence="20">
    <location>
        <begin position="429"/>
        <end position="759"/>
    </location>
</feature>
<dbReference type="Ensembl" id="ENSATET00000050401.2">
    <property type="protein sequence ID" value="ENSATEP00000068428.1"/>
    <property type="gene ID" value="ENSATEG00000008235.3"/>
</dbReference>
<comment type="cofactor">
    <cofactor evidence="1">
        <name>Mn(2+)</name>
        <dbReference type="ChEBI" id="CHEBI:29035"/>
    </cofactor>
</comment>
<dbReference type="PROSITE" id="PS01175">
    <property type="entry name" value="RIBONUCLEASE_II"/>
    <property type="match status" value="1"/>
</dbReference>
<gene>
    <name evidence="21" type="primary">DIS3</name>
</gene>
<dbReference type="AlphaFoldDB" id="A0A7N6BX00"/>
<keyword evidence="7" id="KW-0378">Hydrolase</keyword>
<dbReference type="Gene3D" id="2.40.50.140">
    <property type="entry name" value="Nucleic acid-binding proteins"/>
    <property type="match status" value="1"/>
</dbReference>
<evidence type="ECO:0000256" key="16">
    <source>
        <dbReference type="ARBA" id="ARBA00074777"/>
    </source>
</evidence>
<evidence type="ECO:0000256" key="7">
    <source>
        <dbReference type="ARBA" id="ARBA00022801"/>
    </source>
</evidence>
<dbReference type="Gene3D" id="2.40.50.690">
    <property type="match status" value="1"/>
</dbReference>
<dbReference type="GeneTree" id="ENSGT00530000063106"/>
<dbReference type="GO" id="GO:0005654">
    <property type="term" value="C:nucleoplasm"/>
    <property type="evidence" value="ECO:0007669"/>
    <property type="project" value="UniProtKB-SubCell"/>
</dbReference>
<keyword evidence="5" id="KW-0597">Phosphoprotein</keyword>
<dbReference type="FunFam" id="2.40.50.690:FF:000002">
    <property type="entry name" value="exosome complex exonuclease RRP44 isoform X1"/>
    <property type="match status" value="1"/>
</dbReference>
<comment type="subcellular location">
    <subcellularLocation>
        <location evidence="2">Nucleus</location>
        <location evidence="2">Nucleoplasm</location>
    </subcellularLocation>
</comment>
<dbReference type="PANTHER" id="PTHR23355">
    <property type="entry name" value="RIBONUCLEASE"/>
    <property type="match status" value="1"/>
</dbReference>
<evidence type="ECO:0000256" key="1">
    <source>
        <dbReference type="ARBA" id="ARBA00001936"/>
    </source>
</evidence>
<evidence type="ECO:0000256" key="18">
    <source>
        <dbReference type="ARBA" id="ARBA00077930"/>
    </source>
</evidence>
<keyword evidence="14" id="KW-0539">Nucleus</keyword>
<organism evidence="21 22">
    <name type="scientific">Anabas testudineus</name>
    <name type="common">Climbing perch</name>
    <name type="synonym">Anthias testudineus</name>
    <dbReference type="NCBI Taxonomy" id="64144"/>
    <lineage>
        <taxon>Eukaryota</taxon>
        <taxon>Metazoa</taxon>
        <taxon>Chordata</taxon>
        <taxon>Craniata</taxon>
        <taxon>Vertebrata</taxon>
        <taxon>Euteleostomi</taxon>
        <taxon>Actinopterygii</taxon>
        <taxon>Neopterygii</taxon>
        <taxon>Teleostei</taxon>
        <taxon>Neoteleostei</taxon>
        <taxon>Acanthomorphata</taxon>
        <taxon>Anabantaria</taxon>
        <taxon>Anabantiformes</taxon>
        <taxon>Anabantoidei</taxon>
        <taxon>Anabantidae</taxon>
        <taxon>Anabas</taxon>
    </lineage>
</organism>
<proteinExistence type="inferred from homology"/>
<dbReference type="InterPro" id="IPR029060">
    <property type="entry name" value="PIN-like_dom_sf"/>
</dbReference>
<keyword evidence="11" id="KW-0694">RNA-binding</keyword>
<evidence type="ECO:0000256" key="12">
    <source>
        <dbReference type="ARBA" id="ARBA00022990"/>
    </source>
</evidence>
<dbReference type="InterPro" id="IPR002716">
    <property type="entry name" value="PIN_dom"/>
</dbReference>
<comment type="similarity">
    <text evidence="3 19">Belongs to the RNR ribonuclease family.</text>
</comment>
<keyword evidence="4" id="KW-0698">rRNA processing</keyword>
<dbReference type="GO" id="GO:0004519">
    <property type="term" value="F:endonuclease activity"/>
    <property type="evidence" value="ECO:0007669"/>
    <property type="project" value="TreeGrafter"/>
</dbReference>
<evidence type="ECO:0000256" key="2">
    <source>
        <dbReference type="ARBA" id="ARBA00004642"/>
    </source>
</evidence>
<dbReference type="InterPro" id="IPR041505">
    <property type="entry name" value="Dis3_CSD2"/>
</dbReference>
<dbReference type="GO" id="GO:0006364">
    <property type="term" value="P:rRNA processing"/>
    <property type="evidence" value="ECO:0007669"/>
    <property type="project" value="UniProtKB-KW"/>
</dbReference>
<dbReference type="SUPFAM" id="SSF88723">
    <property type="entry name" value="PIN domain-like"/>
    <property type="match status" value="1"/>
</dbReference>
<keyword evidence="22" id="KW-1185">Reference proteome</keyword>
<dbReference type="GO" id="GO:0003723">
    <property type="term" value="F:RNA binding"/>
    <property type="evidence" value="ECO:0007669"/>
    <property type="project" value="UniProtKB-KW"/>
</dbReference>
<dbReference type="Pfam" id="PF13638">
    <property type="entry name" value="PIN_4"/>
    <property type="match status" value="1"/>
</dbReference>
<evidence type="ECO:0000313" key="21">
    <source>
        <dbReference type="Ensembl" id="ENSATEP00000068428.1"/>
    </source>
</evidence>